<gene>
    <name evidence="2" type="ORF">DS421_19g649360</name>
</gene>
<reference evidence="2 3" key="1">
    <citation type="submission" date="2020-01" db="EMBL/GenBank/DDBJ databases">
        <title>Genome sequence of Arachis hypogaea, cultivar Shitouqi.</title>
        <authorList>
            <person name="Zhuang W."/>
            <person name="Chen H."/>
            <person name="Varshney R."/>
            <person name="Wang D."/>
            <person name="Ming R."/>
        </authorList>
    </citation>
    <scope>NUCLEOTIDE SEQUENCE [LARGE SCALE GENOMIC DNA]</scope>
    <source>
        <tissue evidence="2">Young leaf</tissue>
    </source>
</reference>
<organism evidence="2 3">
    <name type="scientific">Arachis hypogaea</name>
    <name type="common">Peanut</name>
    <dbReference type="NCBI Taxonomy" id="3818"/>
    <lineage>
        <taxon>Eukaryota</taxon>
        <taxon>Viridiplantae</taxon>
        <taxon>Streptophyta</taxon>
        <taxon>Embryophyta</taxon>
        <taxon>Tracheophyta</taxon>
        <taxon>Spermatophyta</taxon>
        <taxon>Magnoliopsida</taxon>
        <taxon>eudicotyledons</taxon>
        <taxon>Gunneridae</taxon>
        <taxon>Pentapetalae</taxon>
        <taxon>rosids</taxon>
        <taxon>fabids</taxon>
        <taxon>Fabales</taxon>
        <taxon>Fabaceae</taxon>
        <taxon>Papilionoideae</taxon>
        <taxon>50 kb inversion clade</taxon>
        <taxon>dalbergioids sensu lato</taxon>
        <taxon>Dalbergieae</taxon>
        <taxon>Pterocarpus clade</taxon>
        <taxon>Arachis</taxon>
    </lineage>
</organism>
<feature type="region of interest" description="Disordered" evidence="1">
    <location>
        <begin position="97"/>
        <end position="118"/>
    </location>
</feature>
<evidence type="ECO:0000313" key="3">
    <source>
        <dbReference type="Proteomes" id="UP000464620"/>
    </source>
</evidence>
<accession>A0A6B9V728</accession>
<feature type="compositionally biased region" description="Acidic residues" evidence="1">
    <location>
        <begin position="99"/>
        <end position="118"/>
    </location>
</feature>
<dbReference type="Proteomes" id="UP000464620">
    <property type="component" value="Chromosome B09"/>
</dbReference>
<name>A0A6B9V728_ARAHY</name>
<evidence type="ECO:0000256" key="1">
    <source>
        <dbReference type="SAM" id="MobiDB-lite"/>
    </source>
</evidence>
<protein>
    <submittedName>
        <fullName evidence="2">Uncharacterized protein</fullName>
    </submittedName>
</protein>
<dbReference type="EMBL" id="CP031001">
    <property type="protein sequence ID" value="QHN77057.1"/>
    <property type="molecule type" value="Genomic_DNA"/>
</dbReference>
<sequence length="118" mass="13000">MATMIAKGCSEDKASRVLCCGEEDILKKAQLLSPRAMVVDSIQTLDPINTVKLNDAEHKLKDQGRQLKVQQKRIGSTKKIIHALYKNLNLLLPSTLSDPTEDEFGTGSSDDEDDNISD</sequence>
<proteinExistence type="predicted"/>
<dbReference type="AlphaFoldDB" id="A0A6B9V728"/>
<evidence type="ECO:0000313" key="2">
    <source>
        <dbReference type="EMBL" id="QHN77057.1"/>
    </source>
</evidence>